<keyword evidence="4 7" id="KW-1133">Transmembrane helix</keyword>
<name>A0ABT5WQ44_9SPHN</name>
<feature type="region of interest" description="Disordered" evidence="6">
    <location>
        <begin position="593"/>
        <end position="682"/>
    </location>
</feature>
<comment type="subcellular location">
    <subcellularLocation>
        <location evidence="1">Cell membrane</location>
        <topology evidence="1">Multi-pass membrane protein</topology>
    </subcellularLocation>
</comment>
<evidence type="ECO:0000256" key="5">
    <source>
        <dbReference type="ARBA" id="ARBA00023136"/>
    </source>
</evidence>
<protein>
    <submittedName>
        <fullName evidence="9">Type IV secretion system DNA-binding domain-containing protein</fullName>
    </submittedName>
</protein>
<evidence type="ECO:0000256" key="3">
    <source>
        <dbReference type="ARBA" id="ARBA00022692"/>
    </source>
</evidence>
<organism evidence="9 10">
    <name type="scientific">Novosphingobium album</name>
    <name type="common">ex Liu et al. 2023</name>
    <dbReference type="NCBI Taxonomy" id="3031130"/>
    <lineage>
        <taxon>Bacteria</taxon>
        <taxon>Pseudomonadati</taxon>
        <taxon>Pseudomonadota</taxon>
        <taxon>Alphaproteobacteria</taxon>
        <taxon>Sphingomonadales</taxon>
        <taxon>Sphingomonadaceae</taxon>
        <taxon>Novosphingobium</taxon>
    </lineage>
</organism>
<dbReference type="Pfam" id="PF10412">
    <property type="entry name" value="TrwB_AAD_bind"/>
    <property type="match status" value="1"/>
</dbReference>
<keyword evidence="10" id="KW-1185">Reference proteome</keyword>
<keyword evidence="2" id="KW-1003">Cell membrane</keyword>
<feature type="transmembrane region" description="Helical" evidence="7">
    <location>
        <begin position="29"/>
        <end position="49"/>
    </location>
</feature>
<gene>
    <name evidence="9" type="ORF">PYV00_10405</name>
</gene>
<feature type="transmembrane region" description="Helical" evidence="7">
    <location>
        <begin position="113"/>
        <end position="137"/>
    </location>
</feature>
<dbReference type="CDD" id="cd01127">
    <property type="entry name" value="TrwB_TraG_TraD_VirD4"/>
    <property type="match status" value="1"/>
</dbReference>
<dbReference type="PANTHER" id="PTHR37937">
    <property type="entry name" value="CONJUGATIVE TRANSFER: DNA TRANSPORT"/>
    <property type="match status" value="1"/>
</dbReference>
<keyword evidence="3 7" id="KW-0812">Transmembrane</keyword>
<sequence length="733" mass="80846">MSIFRNDTVGSWTRGGQATVHNLRMTTQVFYQTVLAGLVLWVMGIAWYAMEKSTAYERFVLVKLAEASIKVDAAGGTNDPVLFRTPDGTTYKTSADWLLASELAKHTLHSFEVYLIHGALLSGIFVLAAMGYAWFYFTCAGKGLGSNEYLRGARFGTIKELRQALRREKKGPITIGGVAMPTAYEPEHLLLCGAPGSGKTNIIVKMLAGIRADGKRAIVYDTAGTFVEKFYRPGIDTLLNPLDARTAHWSPWVDVPRDYHYDQIAESTIPEPHGDPFWAKASRGTLVAVMRKLARQKHTFISVLMFRLLRSKLKDLAAFVTGTEAAAFISTEGERTSAGIQAELASVMRSFSWLDDTEDGFSIRDWVEKGNDGSWLFITVKADQLPSLRPLITVWLDIAISAIMSLKPDIHRRLYCVIDELTTLQKLPSLSDFLARARKYGGCGILGFQSFPQLVSTYTKPEAMAITGYCSTWVALRANDGDTADHISANLGQVEQIEANEGMSYGVNDMRDGINLSRMQVTRPLVISSQVRDLPNFSGYLRFGRRLPVAQFADSYNDLPDIAPGFIEREEPPKPHPKAEELIRLAQAESTLREATEREAQEARQKGAHRQANPPQPSQKPTPPEPSAAPLPAAKPMLPPARRRKGRTGETGSADQNDLFPSNEPATPTPADSPETPADIPFSVDDYIHATPEELELPSRKAWAIVMAKQGEITAKLVQHGEADSPREKSKPA</sequence>
<evidence type="ECO:0000259" key="8">
    <source>
        <dbReference type="Pfam" id="PF10412"/>
    </source>
</evidence>
<feature type="compositionally biased region" description="Pro residues" evidence="6">
    <location>
        <begin position="614"/>
        <end position="629"/>
    </location>
</feature>
<evidence type="ECO:0000313" key="9">
    <source>
        <dbReference type="EMBL" id="MDE8652126.1"/>
    </source>
</evidence>
<proteinExistence type="predicted"/>
<feature type="domain" description="Type IV secretion system coupling protein TraD DNA-binding" evidence="8">
    <location>
        <begin position="173"/>
        <end position="552"/>
    </location>
</feature>
<dbReference type="InterPro" id="IPR019476">
    <property type="entry name" value="T4SS_TraD_DNA-bd"/>
</dbReference>
<evidence type="ECO:0000256" key="4">
    <source>
        <dbReference type="ARBA" id="ARBA00022989"/>
    </source>
</evidence>
<evidence type="ECO:0000313" key="10">
    <source>
        <dbReference type="Proteomes" id="UP001216253"/>
    </source>
</evidence>
<evidence type="ECO:0000256" key="6">
    <source>
        <dbReference type="SAM" id="MobiDB-lite"/>
    </source>
</evidence>
<dbReference type="GO" id="GO:0003677">
    <property type="term" value="F:DNA binding"/>
    <property type="evidence" value="ECO:0007669"/>
    <property type="project" value="UniProtKB-KW"/>
</dbReference>
<dbReference type="Gene3D" id="3.40.50.300">
    <property type="entry name" value="P-loop containing nucleotide triphosphate hydrolases"/>
    <property type="match status" value="2"/>
</dbReference>
<comment type="caution">
    <text evidence="9">The sequence shown here is derived from an EMBL/GenBank/DDBJ whole genome shotgun (WGS) entry which is preliminary data.</text>
</comment>
<accession>A0ABT5WQ44</accession>
<dbReference type="EMBL" id="JARESE010000028">
    <property type="protein sequence ID" value="MDE8652126.1"/>
    <property type="molecule type" value="Genomic_DNA"/>
</dbReference>
<feature type="compositionally biased region" description="Basic and acidic residues" evidence="6">
    <location>
        <begin position="593"/>
        <end position="605"/>
    </location>
</feature>
<dbReference type="InterPro" id="IPR051539">
    <property type="entry name" value="T4SS-coupling_protein"/>
</dbReference>
<evidence type="ECO:0000256" key="7">
    <source>
        <dbReference type="SAM" id="Phobius"/>
    </source>
</evidence>
<evidence type="ECO:0000256" key="1">
    <source>
        <dbReference type="ARBA" id="ARBA00004651"/>
    </source>
</evidence>
<reference evidence="9 10" key="1">
    <citation type="submission" date="2023-03" db="EMBL/GenBank/DDBJ databases">
        <title>NovoSphingobium album sp. nov. isolated from polycyclic aromatic hydrocarbons- and heavy-metal polluted soil.</title>
        <authorList>
            <person name="Liu Z."/>
            <person name="Wang K."/>
        </authorList>
    </citation>
    <scope>NUCLEOTIDE SEQUENCE [LARGE SCALE GENOMIC DNA]</scope>
    <source>
        <strain evidence="9 10">H3SJ31-1</strain>
    </source>
</reference>
<evidence type="ECO:0000256" key="2">
    <source>
        <dbReference type="ARBA" id="ARBA00022475"/>
    </source>
</evidence>
<dbReference type="InterPro" id="IPR027417">
    <property type="entry name" value="P-loop_NTPase"/>
</dbReference>
<dbReference type="Proteomes" id="UP001216253">
    <property type="component" value="Unassembled WGS sequence"/>
</dbReference>
<keyword evidence="5 7" id="KW-0472">Membrane</keyword>
<dbReference type="SUPFAM" id="SSF52540">
    <property type="entry name" value="P-loop containing nucleoside triphosphate hydrolases"/>
    <property type="match status" value="1"/>
</dbReference>
<dbReference type="PANTHER" id="PTHR37937:SF1">
    <property type="entry name" value="CONJUGATIVE TRANSFER: DNA TRANSPORT"/>
    <property type="match status" value="1"/>
</dbReference>
<feature type="compositionally biased region" description="Polar residues" evidence="6">
    <location>
        <begin position="650"/>
        <end position="666"/>
    </location>
</feature>
<dbReference type="RefSeq" id="WP_275228198.1">
    <property type="nucleotide sequence ID" value="NZ_JARESE010000028.1"/>
</dbReference>
<keyword evidence="9" id="KW-0238">DNA-binding</keyword>